<keyword evidence="6" id="KW-0812">Transmembrane</keyword>
<evidence type="ECO:0000313" key="9">
    <source>
        <dbReference type="Proteomes" id="UP000187283"/>
    </source>
</evidence>
<dbReference type="STRING" id="133412.A0A1R1XMD2"/>
<feature type="region of interest" description="Disordered" evidence="5">
    <location>
        <begin position="195"/>
        <end position="234"/>
    </location>
</feature>
<dbReference type="InterPro" id="IPR013083">
    <property type="entry name" value="Znf_RING/FYVE/PHD"/>
</dbReference>
<evidence type="ECO:0000256" key="6">
    <source>
        <dbReference type="SAM" id="Phobius"/>
    </source>
</evidence>
<accession>A0A1R1XMD2</accession>
<dbReference type="EMBL" id="LSSN01002554">
    <property type="protein sequence ID" value="OMJ15784.1"/>
    <property type="molecule type" value="Genomic_DNA"/>
</dbReference>
<evidence type="ECO:0000313" key="8">
    <source>
        <dbReference type="EMBL" id="OMJ15784.1"/>
    </source>
</evidence>
<dbReference type="CDD" id="cd16454">
    <property type="entry name" value="RING-H2_PA-TM-RING"/>
    <property type="match status" value="1"/>
</dbReference>
<dbReference type="SUPFAM" id="SSF57850">
    <property type="entry name" value="RING/U-box"/>
    <property type="match status" value="1"/>
</dbReference>
<keyword evidence="9" id="KW-1185">Reference proteome</keyword>
<feature type="transmembrane region" description="Helical" evidence="6">
    <location>
        <begin position="65"/>
        <end position="86"/>
    </location>
</feature>
<gene>
    <name evidence="8" type="ORF">AYI70_g7031</name>
</gene>
<evidence type="ECO:0000256" key="3">
    <source>
        <dbReference type="ARBA" id="ARBA00022833"/>
    </source>
</evidence>
<dbReference type="PROSITE" id="PS50089">
    <property type="entry name" value="ZF_RING_2"/>
    <property type="match status" value="1"/>
</dbReference>
<dbReference type="PANTHER" id="PTHR14155">
    <property type="entry name" value="RING FINGER DOMAIN-CONTAINING"/>
    <property type="match status" value="1"/>
</dbReference>
<dbReference type="SMART" id="SM00184">
    <property type="entry name" value="RING"/>
    <property type="match status" value="1"/>
</dbReference>
<feature type="domain" description="RING-type" evidence="7">
    <location>
        <begin position="241"/>
        <end position="283"/>
    </location>
</feature>
<dbReference type="PANTHER" id="PTHR14155:SF627">
    <property type="entry name" value="OS06G0192800 PROTEIN"/>
    <property type="match status" value="1"/>
</dbReference>
<keyword evidence="1" id="KW-0479">Metal-binding</keyword>
<dbReference type="GO" id="GO:0008270">
    <property type="term" value="F:zinc ion binding"/>
    <property type="evidence" value="ECO:0007669"/>
    <property type="project" value="UniProtKB-KW"/>
</dbReference>
<reference evidence="8 9" key="1">
    <citation type="submission" date="2017-01" db="EMBL/GenBank/DDBJ databases">
        <authorList>
            <person name="Mah S.A."/>
            <person name="Swanson W.J."/>
            <person name="Moy G.W."/>
            <person name="Vacquier V.D."/>
        </authorList>
    </citation>
    <scope>NUCLEOTIDE SEQUENCE [LARGE SCALE GENOMIC DNA]</scope>
    <source>
        <strain evidence="8 9">GSMNP</strain>
    </source>
</reference>
<organism evidence="8 9">
    <name type="scientific">Smittium culicis</name>
    <dbReference type="NCBI Taxonomy" id="133412"/>
    <lineage>
        <taxon>Eukaryota</taxon>
        <taxon>Fungi</taxon>
        <taxon>Fungi incertae sedis</taxon>
        <taxon>Zoopagomycota</taxon>
        <taxon>Kickxellomycotina</taxon>
        <taxon>Harpellomycetes</taxon>
        <taxon>Harpellales</taxon>
        <taxon>Legeriomycetaceae</taxon>
        <taxon>Smittium</taxon>
    </lineage>
</organism>
<comment type="caution">
    <text evidence="8">The sequence shown here is derived from an EMBL/GenBank/DDBJ whole genome shotgun (WGS) entry which is preliminary data.</text>
</comment>
<evidence type="ECO:0000256" key="4">
    <source>
        <dbReference type="PROSITE-ProRule" id="PRU00175"/>
    </source>
</evidence>
<name>A0A1R1XMD2_9FUNG</name>
<dbReference type="OrthoDB" id="8062037at2759"/>
<keyword evidence="2 4" id="KW-0863">Zinc-finger</keyword>
<evidence type="ECO:0000256" key="1">
    <source>
        <dbReference type="ARBA" id="ARBA00022723"/>
    </source>
</evidence>
<dbReference type="Pfam" id="PF13639">
    <property type="entry name" value="zf-RING_2"/>
    <property type="match status" value="1"/>
</dbReference>
<dbReference type="AlphaFoldDB" id="A0A1R1XMD2"/>
<dbReference type="InterPro" id="IPR053238">
    <property type="entry name" value="RING-H2_zinc_finger"/>
</dbReference>
<feature type="transmembrane region" description="Helical" evidence="6">
    <location>
        <begin position="12"/>
        <end position="30"/>
    </location>
</feature>
<keyword evidence="6" id="KW-1133">Transmembrane helix</keyword>
<sequence length="296" mass="34101">MFFIKYPHFSLCFPVAIYAIPIFPTLQYLLPNSQNYNPRNLNFYNNQQNFTISKRQSNSQADVSYTPYIFGFLLTILVFTLIRIYFHYRRSNMVMRDISPNQQGLYVRPNPTMRGNNVYPLSDNRVVYFSVFRPNLIGSSYVYFNAAETDPRISRRINPAADKKVFLTKDELDNNYPALNFSTINSFSNKPLSYPLSEAQPSQNAAATDAHNHSGSSEAVVPFHSPHANSSSDLKSNETECLICFESINNNDNVRSIPCNHFFHKDCLDVWLKTRSTFCPTCRYDLKIQKPNTNTD</sequence>
<proteinExistence type="predicted"/>
<dbReference type="Proteomes" id="UP000187283">
    <property type="component" value="Unassembled WGS sequence"/>
</dbReference>
<dbReference type="Gene3D" id="3.30.40.10">
    <property type="entry name" value="Zinc/RING finger domain, C3HC4 (zinc finger)"/>
    <property type="match status" value="1"/>
</dbReference>
<keyword evidence="3" id="KW-0862">Zinc</keyword>
<evidence type="ECO:0000256" key="2">
    <source>
        <dbReference type="ARBA" id="ARBA00022771"/>
    </source>
</evidence>
<keyword evidence="6" id="KW-0472">Membrane</keyword>
<protein>
    <submittedName>
        <fullName evidence="8">RING-H2 finger protein ATL72</fullName>
    </submittedName>
</protein>
<evidence type="ECO:0000259" key="7">
    <source>
        <dbReference type="PROSITE" id="PS50089"/>
    </source>
</evidence>
<dbReference type="InterPro" id="IPR001841">
    <property type="entry name" value="Znf_RING"/>
</dbReference>
<evidence type="ECO:0000256" key="5">
    <source>
        <dbReference type="SAM" id="MobiDB-lite"/>
    </source>
</evidence>